<feature type="domain" description="Starch synthase catalytic" evidence="11">
    <location>
        <begin position="122"/>
        <end position="282"/>
    </location>
</feature>
<dbReference type="PANTHER" id="PTHR45825">
    <property type="entry name" value="GRANULE-BOUND STARCH SYNTHASE 1, CHLOROPLASTIC/AMYLOPLASTIC"/>
    <property type="match status" value="1"/>
</dbReference>
<evidence type="ECO:0000256" key="3">
    <source>
        <dbReference type="ARBA" id="ARBA00004964"/>
    </source>
</evidence>
<dbReference type="GO" id="GO:0009011">
    <property type="term" value="F:alpha-1,4-glucan glucosyltransferase (ADP-glucose donor) activity"/>
    <property type="evidence" value="ECO:0007669"/>
    <property type="project" value="UniProtKB-UniRule"/>
</dbReference>
<dbReference type="PANTHER" id="PTHR45825:SF11">
    <property type="entry name" value="ALPHA AMYLASE DOMAIN-CONTAINING PROTEIN"/>
    <property type="match status" value="1"/>
</dbReference>
<comment type="caution">
    <text evidence="12">The sequence shown here is derived from an EMBL/GenBank/DDBJ whole genome shotgun (WGS) entry which is preliminary data.</text>
</comment>
<dbReference type="UniPathway" id="UPA00164"/>
<keyword evidence="13" id="KW-1185">Reference proteome</keyword>
<evidence type="ECO:0000259" key="11">
    <source>
        <dbReference type="Pfam" id="PF08323"/>
    </source>
</evidence>
<evidence type="ECO:0000256" key="5">
    <source>
        <dbReference type="ARBA" id="ARBA00022676"/>
    </source>
</evidence>
<protein>
    <recommendedName>
        <fullName evidence="8">Glycogen synthase</fullName>
        <ecNumber evidence="8">2.4.1.21</ecNumber>
    </recommendedName>
    <alternativeName>
        <fullName evidence="8">Starch [bacterial glycogen] synthase</fullName>
    </alternativeName>
</protein>
<dbReference type="GO" id="GO:0005829">
    <property type="term" value="C:cytosol"/>
    <property type="evidence" value="ECO:0007669"/>
    <property type="project" value="TreeGrafter"/>
</dbReference>
<dbReference type="Proteomes" id="UP000532440">
    <property type="component" value="Unassembled WGS sequence"/>
</dbReference>
<evidence type="ECO:0000313" key="12">
    <source>
        <dbReference type="EMBL" id="MBB5270183.1"/>
    </source>
</evidence>
<keyword evidence="6 8" id="KW-0808">Transferase</keyword>
<evidence type="ECO:0000256" key="7">
    <source>
        <dbReference type="ARBA" id="ARBA00023056"/>
    </source>
</evidence>
<feature type="domain" description="Starch synthase catalytic" evidence="11">
    <location>
        <begin position="2"/>
        <end position="51"/>
    </location>
</feature>
<dbReference type="InterPro" id="IPR013534">
    <property type="entry name" value="Starch_synth_cat_dom"/>
</dbReference>
<dbReference type="Pfam" id="PF00534">
    <property type="entry name" value="Glycos_transf_1"/>
    <property type="match status" value="1"/>
</dbReference>
<feature type="domain" description="Glycosyl transferase family 1" evidence="10">
    <location>
        <begin position="338"/>
        <end position="485"/>
    </location>
</feature>
<dbReference type="HAMAP" id="MF_00484">
    <property type="entry name" value="Glycogen_synth"/>
    <property type="match status" value="1"/>
</dbReference>
<organism evidence="12 13">
    <name type="scientific">Quisquiliibacterium transsilvanicum</name>
    <dbReference type="NCBI Taxonomy" id="1549638"/>
    <lineage>
        <taxon>Bacteria</taxon>
        <taxon>Pseudomonadati</taxon>
        <taxon>Pseudomonadota</taxon>
        <taxon>Betaproteobacteria</taxon>
        <taxon>Burkholderiales</taxon>
        <taxon>Burkholderiaceae</taxon>
        <taxon>Quisquiliibacterium</taxon>
    </lineage>
</organism>
<dbReference type="NCBIfam" id="NF001899">
    <property type="entry name" value="PRK00654.1-2"/>
    <property type="match status" value="1"/>
</dbReference>
<comment type="function">
    <text evidence="2 8">Synthesizes alpha-1,4-glucan chains using ADP-glucose.</text>
</comment>
<evidence type="ECO:0000313" key="13">
    <source>
        <dbReference type="Proteomes" id="UP000532440"/>
    </source>
</evidence>
<dbReference type="GO" id="GO:0004373">
    <property type="term" value="F:alpha-1,4-glucan glucosyltransferase (UDP-glucose donor) activity"/>
    <property type="evidence" value="ECO:0007669"/>
    <property type="project" value="InterPro"/>
</dbReference>
<comment type="catalytic activity">
    <reaction evidence="1 8">
        <text>[(1-&gt;4)-alpha-D-glucosyl](n) + ADP-alpha-D-glucose = [(1-&gt;4)-alpha-D-glucosyl](n+1) + ADP + H(+)</text>
        <dbReference type="Rhea" id="RHEA:18189"/>
        <dbReference type="Rhea" id="RHEA-COMP:9584"/>
        <dbReference type="Rhea" id="RHEA-COMP:9587"/>
        <dbReference type="ChEBI" id="CHEBI:15378"/>
        <dbReference type="ChEBI" id="CHEBI:15444"/>
        <dbReference type="ChEBI" id="CHEBI:57498"/>
        <dbReference type="ChEBI" id="CHEBI:456216"/>
        <dbReference type="EC" id="2.4.1.21"/>
    </reaction>
</comment>
<dbReference type="CDD" id="cd03791">
    <property type="entry name" value="GT5_Glycogen_synthase_DULL1-like"/>
    <property type="match status" value="1"/>
</dbReference>
<feature type="compositionally biased region" description="Low complexity" evidence="9">
    <location>
        <begin position="87"/>
        <end position="105"/>
    </location>
</feature>
<proteinExistence type="inferred from homology"/>
<dbReference type="EC" id="2.4.1.21" evidence="8"/>
<dbReference type="RefSeq" id="WP_183963372.1">
    <property type="nucleotide sequence ID" value="NZ_BAABEW010000003.1"/>
</dbReference>
<accession>A0A7W8HE08</accession>
<dbReference type="SUPFAM" id="SSF53756">
    <property type="entry name" value="UDP-Glycosyltransferase/glycogen phosphorylase"/>
    <property type="match status" value="1"/>
</dbReference>
<evidence type="ECO:0000256" key="6">
    <source>
        <dbReference type="ARBA" id="ARBA00022679"/>
    </source>
</evidence>
<dbReference type="InterPro" id="IPR001296">
    <property type="entry name" value="Glyco_trans_1"/>
</dbReference>
<comment type="similarity">
    <text evidence="4 8">Belongs to the glycosyltransferase 1 family. Bacterial/plant glycogen synthase subfamily.</text>
</comment>
<dbReference type="GO" id="GO:0005978">
    <property type="term" value="P:glycogen biosynthetic process"/>
    <property type="evidence" value="ECO:0007669"/>
    <property type="project" value="UniProtKB-UniRule"/>
</dbReference>
<name>A0A7W8HE08_9BURK</name>
<evidence type="ECO:0000256" key="9">
    <source>
        <dbReference type="SAM" id="MobiDB-lite"/>
    </source>
</evidence>
<evidence type="ECO:0000256" key="8">
    <source>
        <dbReference type="HAMAP-Rule" id="MF_00484"/>
    </source>
</evidence>
<feature type="region of interest" description="Disordered" evidence="9">
    <location>
        <begin position="82"/>
        <end position="121"/>
    </location>
</feature>
<reference evidence="12 13" key="1">
    <citation type="submission" date="2020-08" db="EMBL/GenBank/DDBJ databases">
        <title>Genomic Encyclopedia of Type Strains, Phase IV (KMG-IV): sequencing the most valuable type-strain genomes for metagenomic binning, comparative biology and taxonomic classification.</title>
        <authorList>
            <person name="Goeker M."/>
        </authorList>
    </citation>
    <scope>NUCLEOTIDE SEQUENCE [LARGE SCALE GENOMIC DNA]</scope>
    <source>
        <strain evidence="12 13">DSM 29781</strain>
    </source>
</reference>
<gene>
    <name evidence="8" type="primary">glgA</name>
    <name evidence="12" type="ORF">HNQ70_000167</name>
</gene>
<keyword evidence="5 8" id="KW-0328">Glycosyltransferase</keyword>
<comment type="pathway">
    <text evidence="3 8">Glycan biosynthesis; glycogen biosynthesis.</text>
</comment>
<feature type="binding site" evidence="8">
    <location>
        <position position="15"/>
    </location>
    <ligand>
        <name>ADP-alpha-D-glucose</name>
        <dbReference type="ChEBI" id="CHEBI:57498"/>
    </ligand>
</feature>
<keyword evidence="7 8" id="KW-0320">Glycogen biosynthesis</keyword>
<dbReference type="AlphaFoldDB" id="A0A7W8HE08"/>
<dbReference type="EMBL" id="JACHGB010000001">
    <property type="protein sequence ID" value="MBB5270183.1"/>
    <property type="molecule type" value="Genomic_DNA"/>
</dbReference>
<sequence>MRVLFAASEIAPWVKTGGLGDVAAALPRALAAEGCDVKLLLPGWPALLQAFEDRLEVAARLDPPGGALPGATLLRARLEAGPEARAKAASRPASRPASKPASKAASKARRDTGPGTAPAPGPELLLLDAPTLYGQPGNPYLDASGRDHPDNLRRFGLLSRVAALLSAQGSPLAWRPQVLHCNDWQTALAPAFLHFLHAGQGAASLVTIHNLAFHGVFGHEALAVLGLPEQAFRFDGVEFHGQLSCLKAGLQFADRIATVSPSYAREILTPEAGFGLDGLLRHRADSLRGILNGIDTEAWNPANDPAIASPYDVASLERKADNRRDLQRRLGLVQDGAAPLLGVVSRLTGQKGLDLLLELADRLCGRGVQIALLGSGERSLEQGWQAVAARHPGRCSVRIGFDETLAHRIEAGADLFVMPSRFEPCGLNQMYSLRYGTPPVVRRTGGLADTVVDADEAAARGIQGNGFVFDAPQADALARTLERAFAAFRDPVRWRAIQRAGMSADLGWTSAARAYRALLEEAVVQARSRTP</sequence>
<evidence type="ECO:0000259" key="10">
    <source>
        <dbReference type="Pfam" id="PF00534"/>
    </source>
</evidence>
<dbReference type="NCBIfam" id="TIGR02095">
    <property type="entry name" value="glgA"/>
    <property type="match status" value="1"/>
</dbReference>
<evidence type="ECO:0000256" key="2">
    <source>
        <dbReference type="ARBA" id="ARBA00002764"/>
    </source>
</evidence>
<dbReference type="Gene3D" id="3.40.50.2000">
    <property type="entry name" value="Glycogen Phosphorylase B"/>
    <property type="match status" value="2"/>
</dbReference>
<evidence type="ECO:0000256" key="1">
    <source>
        <dbReference type="ARBA" id="ARBA00001478"/>
    </source>
</evidence>
<dbReference type="Pfam" id="PF08323">
    <property type="entry name" value="Glyco_transf_5"/>
    <property type="match status" value="2"/>
</dbReference>
<evidence type="ECO:0000256" key="4">
    <source>
        <dbReference type="ARBA" id="ARBA00010281"/>
    </source>
</evidence>
<dbReference type="InterPro" id="IPR011835">
    <property type="entry name" value="GS/SS"/>
</dbReference>